<dbReference type="Gene3D" id="3.40.50.12230">
    <property type="match status" value="1"/>
</dbReference>
<dbReference type="Proteomes" id="UP000054007">
    <property type="component" value="Unassembled WGS sequence"/>
</dbReference>
<dbReference type="CDD" id="cd08646">
    <property type="entry name" value="FMT_core_Met-tRNA-FMT_N"/>
    <property type="match status" value="1"/>
</dbReference>
<feature type="domain" description="Formyl transferase N-terminal" evidence="5">
    <location>
        <begin position="56"/>
        <end position="222"/>
    </location>
</feature>
<protein>
    <recommendedName>
        <fullName evidence="2">methionyl-tRNA formyltransferase</fullName>
        <ecNumber evidence="2">2.1.2.9</ecNumber>
    </recommendedName>
</protein>
<feature type="domain" description="Formyl transferase C-terminal" evidence="6">
    <location>
        <begin position="245"/>
        <end position="347"/>
    </location>
</feature>
<dbReference type="SUPFAM" id="SSF53328">
    <property type="entry name" value="Formyltransferase"/>
    <property type="match status" value="1"/>
</dbReference>
<dbReference type="InterPro" id="IPR002376">
    <property type="entry name" value="Formyl_transf_N"/>
</dbReference>
<dbReference type="InterPro" id="IPR005793">
    <property type="entry name" value="Formyl_trans_C"/>
</dbReference>
<dbReference type="STRING" id="1314674.A0A0D7BR51"/>
<evidence type="ECO:0000256" key="3">
    <source>
        <dbReference type="ARBA" id="ARBA00022679"/>
    </source>
</evidence>
<dbReference type="GO" id="GO:0005739">
    <property type="term" value="C:mitochondrion"/>
    <property type="evidence" value="ECO:0007669"/>
    <property type="project" value="TreeGrafter"/>
</dbReference>
<evidence type="ECO:0000259" key="5">
    <source>
        <dbReference type="Pfam" id="PF00551"/>
    </source>
</evidence>
<evidence type="ECO:0000259" key="6">
    <source>
        <dbReference type="Pfam" id="PF02911"/>
    </source>
</evidence>
<name>A0A0D7BR51_9AGAR</name>
<keyword evidence="4" id="KW-0648">Protein biosynthesis</keyword>
<dbReference type="PANTHER" id="PTHR11138:SF5">
    <property type="entry name" value="METHIONYL-TRNA FORMYLTRANSFERASE, MITOCHONDRIAL"/>
    <property type="match status" value="1"/>
</dbReference>
<dbReference type="InterPro" id="IPR036477">
    <property type="entry name" value="Formyl_transf_N_sf"/>
</dbReference>
<dbReference type="PANTHER" id="PTHR11138">
    <property type="entry name" value="METHIONYL-TRNA FORMYLTRANSFERASE"/>
    <property type="match status" value="1"/>
</dbReference>
<dbReference type="EC" id="2.1.2.9" evidence="2"/>
<dbReference type="InterPro" id="IPR041711">
    <property type="entry name" value="Met-tRNA-FMT_N"/>
</dbReference>
<dbReference type="SUPFAM" id="SSF50486">
    <property type="entry name" value="FMT C-terminal domain-like"/>
    <property type="match status" value="1"/>
</dbReference>
<dbReference type="OrthoDB" id="10268103at2759"/>
<keyword evidence="8" id="KW-1185">Reference proteome</keyword>
<keyword evidence="3 7" id="KW-0808">Transferase</keyword>
<evidence type="ECO:0000256" key="1">
    <source>
        <dbReference type="ARBA" id="ARBA00010699"/>
    </source>
</evidence>
<dbReference type="GO" id="GO:0004479">
    <property type="term" value="F:methionyl-tRNA formyltransferase activity"/>
    <property type="evidence" value="ECO:0007669"/>
    <property type="project" value="UniProtKB-EC"/>
</dbReference>
<dbReference type="InterPro" id="IPR011034">
    <property type="entry name" value="Formyl_transferase-like_C_sf"/>
</dbReference>
<evidence type="ECO:0000256" key="4">
    <source>
        <dbReference type="ARBA" id="ARBA00022917"/>
    </source>
</evidence>
<dbReference type="Pfam" id="PF00551">
    <property type="entry name" value="Formyl_trans_N"/>
    <property type="match status" value="1"/>
</dbReference>
<dbReference type="AlphaFoldDB" id="A0A0D7BR51"/>
<gene>
    <name evidence="7" type="ORF">CYLTODRAFT_417693</name>
</gene>
<comment type="similarity">
    <text evidence="1">Belongs to the Fmt family.</text>
</comment>
<evidence type="ECO:0000313" key="7">
    <source>
        <dbReference type="EMBL" id="KIY72685.1"/>
    </source>
</evidence>
<evidence type="ECO:0000313" key="8">
    <source>
        <dbReference type="Proteomes" id="UP000054007"/>
    </source>
</evidence>
<evidence type="ECO:0000256" key="2">
    <source>
        <dbReference type="ARBA" id="ARBA00012261"/>
    </source>
</evidence>
<organism evidence="7 8">
    <name type="scientific">Cylindrobasidium torrendii FP15055 ss-10</name>
    <dbReference type="NCBI Taxonomy" id="1314674"/>
    <lineage>
        <taxon>Eukaryota</taxon>
        <taxon>Fungi</taxon>
        <taxon>Dikarya</taxon>
        <taxon>Basidiomycota</taxon>
        <taxon>Agaricomycotina</taxon>
        <taxon>Agaricomycetes</taxon>
        <taxon>Agaricomycetidae</taxon>
        <taxon>Agaricales</taxon>
        <taxon>Marasmiineae</taxon>
        <taxon>Physalacriaceae</taxon>
        <taxon>Cylindrobasidium</taxon>
    </lineage>
</organism>
<dbReference type="Pfam" id="PF02911">
    <property type="entry name" value="Formyl_trans_C"/>
    <property type="match status" value="1"/>
</dbReference>
<accession>A0A0D7BR51</accession>
<dbReference type="EMBL" id="KN880441">
    <property type="protein sequence ID" value="KIY72685.1"/>
    <property type="molecule type" value="Genomic_DNA"/>
</dbReference>
<reference evidence="7 8" key="1">
    <citation type="journal article" date="2015" name="Fungal Genet. Biol.">
        <title>Evolution of novel wood decay mechanisms in Agaricales revealed by the genome sequences of Fistulina hepatica and Cylindrobasidium torrendii.</title>
        <authorList>
            <person name="Floudas D."/>
            <person name="Held B.W."/>
            <person name="Riley R."/>
            <person name="Nagy L.G."/>
            <person name="Koehler G."/>
            <person name="Ransdell A.S."/>
            <person name="Younus H."/>
            <person name="Chow J."/>
            <person name="Chiniquy J."/>
            <person name="Lipzen A."/>
            <person name="Tritt A."/>
            <person name="Sun H."/>
            <person name="Haridas S."/>
            <person name="LaButti K."/>
            <person name="Ohm R.A."/>
            <person name="Kues U."/>
            <person name="Blanchette R.A."/>
            <person name="Grigoriev I.V."/>
            <person name="Minto R.E."/>
            <person name="Hibbett D.S."/>
        </authorList>
    </citation>
    <scope>NUCLEOTIDE SEQUENCE [LARGE SCALE GENOMIC DNA]</scope>
    <source>
        <strain evidence="7 8">FP15055 ss-10</strain>
    </source>
</reference>
<proteinExistence type="inferred from homology"/>
<sequence length="361" mass="39900">MLALVSRLQTRRGLRCARWFSCSTRRGTKYDVLFLGRDEFSCSIFQALYGADDVWRSVQVFTNPEQSINRGAEHSVSPLKAVAQSLGVQVTEIPRSKADFRQWRPPASYLEATEPSNRIILTASFGRIIPAAALDHFDPVRRLNVHGSVLPKYRGPAPVQHAILNGDTETGVTVSTMLKPKEGVDTGEILASRRMALAENAETPQTLDSLATLGGHLLVKVLRDMQAGQANPIPQAGESSHAPFITAEDAAVNFKTMTAHEIVRRHRAVSHQRPLTAQTLDESTVQLHGVYVHRENPRQLPDEAGVAILWKPTKTVYIRCAEGTVLGVPEMKPKGKPVSFAREWWNGVVNKGVQDGKYQFP</sequence>